<proteinExistence type="predicted"/>
<dbReference type="PANTHER" id="PTHR33244:SF3">
    <property type="entry name" value="PEPTIDASE A2 DOMAIN-CONTAINING PROTEIN"/>
    <property type="match status" value="1"/>
</dbReference>
<dbReference type="RefSeq" id="XP_028155167.1">
    <property type="nucleotide sequence ID" value="XM_028299366.1"/>
</dbReference>
<reference evidence="2" key="1">
    <citation type="submission" date="2025-08" db="UniProtKB">
        <authorList>
            <consortium name="RefSeq"/>
        </authorList>
    </citation>
    <scope>IDENTIFICATION</scope>
    <source>
        <tissue evidence="2">Whole insect</tissue>
    </source>
</reference>
<organism evidence="2">
    <name type="scientific">Diabrotica virgifera virgifera</name>
    <name type="common">western corn rootworm</name>
    <dbReference type="NCBI Taxonomy" id="50390"/>
    <lineage>
        <taxon>Eukaryota</taxon>
        <taxon>Metazoa</taxon>
        <taxon>Ecdysozoa</taxon>
        <taxon>Arthropoda</taxon>
        <taxon>Hexapoda</taxon>
        <taxon>Insecta</taxon>
        <taxon>Pterygota</taxon>
        <taxon>Neoptera</taxon>
        <taxon>Endopterygota</taxon>
        <taxon>Coleoptera</taxon>
        <taxon>Polyphaga</taxon>
        <taxon>Cucujiformia</taxon>
        <taxon>Chrysomeloidea</taxon>
        <taxon>Chrysomelidae</taxon>
        <taxon>Galerucinae</taxon>
        <taxon>Diabroticina</taxon>
        <taxon>Diabroticites</taxon>
        <taxon>Diabrotica</taxon>
    </lineage>
</organism>
<dbReference type="PANTHER" id="PTHR33244">
    <property type="entry name" value="INTEGRASE CATALYTIC DOMAIN-CONTAINING PROTEIN-RELATED"/>
    <property type="match status" value="1"/>
</dbReference>
<gene>
    <name evidence="2" type="primary">LOC114348911</name>
</gene>
<accession>A0A6P7H952</accession>
<sequence>MPVGGMYSPAELLMSRRLRSTLPCTDKQLKSKTVNNFKYNKFIKDRQNSYKKYYNEKKGVKSLKPLNIGQNAFVQLKPKGNWLPAKIIERVRDRTYKVRMENGSLLKDLRNLKEEGESSHKKVYISLENKSQEVGQELENINSDKVEESDEETRSDSVISEKDKSSNLRDGKIINLDFGENSNNVAIEIDHNINHETDTSSEDNSLVYETDTSHLVSSYGRKIKCPQRLDL</sequence>
<evidence type="ECO:0000313" key="2">
    <source>
        <dbReference type="RefSeq" id="XP_028155167.1"/>
    </source>
</evidence>
<dbReference type="AlphaFoldDB" id="A0A6P7H952"/>
<evidence type="ECO:0000256" key="1">
    <source>
        <dbReference type="SAM" id="MobiDB-lite"/>
    </source>
</evidence>
<feature type="compositionally biased region" description="Basic and acidic residues" evidence="1">
    <location>
        <begin position="142"/>
        <end position="164"/>
    </location>
</feature>
<dbReference type="InParanoid" id="A0A6P7H952"/>
<protein>
    <submittedName>
        <fullName evidence="2">Uncharacterized protein LOC114348911</fullName>
    </submittedName>
</protein>
<feature type="region of interest" description="Disordered" evidence="1">
    <location>
        <begin position="135"/>
        <end position="164"/>
    </location>
</feature>
<name>A0A6P7H952_DIAVI</name>